<dbReference type="GO" id="GO:0043107">
    <property type="term" value="P:type IV pilus-dependent motility"/>
    <property type="evidence" value="ECO:0007669"/>
    <property type="project" value="InterPro"/>
</dbReference>
<name>X0UKL8_9ZZZZ</name>
<dbReference type="GO" id="GO:0043683">
    <property type="term" value="P:type IV pilus assembly"/>
    <property type="evidence" value="ECO:0007669"/>
    <property type="project" value="InterPro"/>
</dbReference>
<feature type="non-terminal residue" evidence="1">
    <location>
        <position position="1"/>
    </location>
</feature>
<organism evidence="1">
    <name type="scientific">marine sediment metagenome</name>
    <dbReference type="NCBI Taxonomy" id="412755"/>
    <lineage>
        <taxon>unclassified sequences</taxon>
        <taxon>metagenomes</taxon>
        <taxon>ecological metagenomes</taxon>
    </lineage>
</organism>
<proteinExistence type="predicted"/>
<accession>X0UKL8</accession>
<comment type="caution">
    <text evidence="1">The sequence shown here is derived from an EMBL/GenBank/DDBJ whole genome shotgun (WGS) entry which is preliminary data.</text>
</comment>
<dbReference type="AlphaFoldDB" id="X0UKL8"/>
<dbReference type="Pfam" id="PF04350">
    <property type="entry name" value="PilO"/>
    <property type="match status" value="1"/>
</dbReference>
<dbReference type="InterPro" id="IPR014717">
    <property type="entry name" value="Transl_elong_EF1B/ribsomal_bS6"/>
</dbReference>
<dbReference type="InterPro" id="IPR007445">
    <property type="entry name" value="PilO"/>
</dbReference>
<sequence length="97" mass="10733">THEEEVVVLLGEVEEMARNASLYIIDMKPLTAEEDSVSRKVAVDLNGEAQMEQILSFMHAVASAPRLLFVESVNITPKAKDSTIAKCNMKISNIIFL</sequence>
<reference evidence="1" key="1">
    <citation type="journal article" date="2014" name="Front. Microbiol.">
        <title>High frequency of phylogenetically diverse reductive dehalogenase-homologous genes in deep subseafloor sedimentary metagenomes.</title>
        <authorList>
            <person name="Kawai M."/>
            <person name="Futagami T."/>
            <person name="Toyoda A."/>
            <person name="Takaki Y."/>
            <person name="Nishi S."/>
            <person name="Hori S."/>
            <person name="Arai W."/>
            <person name="Tsubouchi T."/>
            <person name="Morono Y."/>
            <person name="Uchiyama I."/>
            <person name="Ito T."/>
            <person name="Fujiyama A."/>
            <person name="Inagaki F."/>
            <person name="Takami H."/>
        </authorList>
    </citation>
    <scope>NUCLEOTIDE SEQUENCE</scope>
    <source>
        <strain evidence="1">Expedition CK06-06</strain>
    </source>
</reference>
<evidence type="ECO:0000313" key="1">
    <source>
        <dbReference type="EMBL" id="GAG06155.1"/>
    </source>
</evidence>
<gene>
    <name evidence="1" type="ORF">S01H1_32814</name>
</gene>
<dbReference type="Gene3D" id="3.30.70.60">
    <property type="match status" value="1"/>
</dbReference>
<protein>
    <submittedName>
        <fullName evidence="1">Uncharacterized protein</fullName>
    </submittedName>
</protein>
<dbReference type="EMBL" id="BARS01020342">
    <property type="protein sequence ID" value="GAG06155.1"/>
    <property type="molecule type" value="Genomic_DNA"/>
</dbReference>